<organism evidence="10 11">
    <name type="scientific">Prorocentrum cordatum</name>
    <dbReference type="NCBI Taxonomy" id="2364126"/>
    <lineage>
        <taxon>Eukaryota</taxon>
        <taxon>Sar</taxon>
        <taxon>Alveolata</taxon>
        <taxon>Dinophyceae</taxon>
        <taxon>Prorocentrales</taxon>
        <taxon>Prorocentraceae</taxon>
        <taxon>Prorocentrum</taxon>
    </lineage>
</organism>
<evidence type="ECO:0000256" key="1">
    <source>
        <dbReference type="ARBA" id="ARBA00004127"/>
    </source>
</evidence>
<feature type="transmembrane region" description="Helical" evidence="8">
    <location>
        <begin position="205"/>
        <end position="227"/>
    </location>
</feature>
<dbReference type="InterPro" id="IPR038081">
    <property type="entry name" value="CalX-like_sf"/>
</dbReference>
<dbReference type="Gene3D" id="1.20.1420.30">
    <property type="entry name" value="NCX, central ion-binding region"/>
    <property type="match status" value="2"/>
</dbReference>
<comment type="subcellular location">
    <subcellularLocation>
        <location evidence="1">Endomembrane system</location>
        <topology evidence="1">Multi-pass membrane protein</topology>
    </subcellularLocation>
</comment>
<gene>
    <name evidence="10" type="ORF">PCOR1329_LOCUS77775</name>
</gene>
<dbReference type="Pfam" id="PF01699">
    <property type="entry name" value="Na_Ca_ex"/>
    <property type="match status" value="2"/>
</dbReference>
<evidence type="ECO:0000256" key="3">
    <source>
        <dbReference type="ARBA" id="ARBA00022692"/>
    </source>
</evidence>
<evidence type="ECO:0000259" key="9">
    <source>
        <dbReference type="Pfam" id="PF01699"/>
    </source>
</evidence>
<feature type="transmembrane region" description="Helical" evidence="8">
    <location>
        <begin position="679"/>
        <end position="697"/>
    </location>
</feature>
<proteinExistence type="predicted"/>
<feature type="region of interest" description="Disordered" evidence="7">
    <location>
        <begin position="1"/>
        <end position="37"/>
    </location>
</feature>
<evidence type="ECO:0000256" key="2">
    <source>
        <dbReference type="ARBA" id="ARBA00022448"/>
    </source>
</evidence>
<keyword evidence="6 8" id="KW-0472">Membrane</keyword>
<feature type="domain" description="Sodium/calcium exchanger membrane region" evidence="9">
    <location>
        <begin position="507"/>
        <end position="693"/>
    </location>
</feature>
<feature type="transmembrane region" description="Helical" evidence="8">
    <location>
        <begin position="505"/>
        <end position="524"/>
    </location>
</feature>
<dbReference type="InterPro" id="IPR004836">
    <property type="entry name" value="Na_Ca_Ex"/>
</dbReference>
<evidence type="ECO:0000256" key="8">
    <source>
        <dbReference type="SAM" id="Phobius"/>
    </source>
</evidence>
<accession>A0ABN9XLD5</accession>
<keyword evidence="3 8" id="KW-0812">Transmembrane</keyword>
<dbReference type="PRINTS" id="PR01259">
    <property type="entry name" value="NACAEXCHNGR"/>
</dbReference>
<feature type="transmembrane region" description="Helical" evidence="8">
    <location>
        <begin position="136"/>
        <end position="159"/>
    </location>
</feature>
<dbReference type="PANTHER" id="PTHR11878">
    <property type="entry name" value="SODIUM/CALCIUM EXCHANGER"/>
    <property type="match status" value="1"/>
</dbReference>
<feature type="transmembrane region" description="Helical" evidence="8">
    <location>
        <begin position="84"/>
        <end position="109"/>
    </location>
</feature>
<dbReference type="Gene3D" id="2.60.40.2030">
    <property type="match status" value="1"/>
</dbReference>
<dbReference type="SUPFAM" id="SSF141072">
    <property type="entry name" value="CalX-like"/>
    <property type="match status" value="1"/>
</dbReference>
<evidence type="ECO:0000256" key="4">
    <source>
        <dbReference type="ARBA" id="ARBA00022989"/>
    </source>
</evidence>
<feature type="non-terminal residue" evidence="10">
    <location>
        <position position="1"/>
    </location>
</feature>
<sequence length="816" mass="87990">ACGSDPCSGAPCRAGHRSDRSRPCYPRGQKAPRGAAATPMADNVTALSVAVACKASAPICKAGGSGMILPLSEHEAEMEPALRVVVYGFMMLYFFVGVAIIADIFVASIEEITARWKQTTGKDGKVRTTKVWNETVATLTLMALGSSAPEIFVALIDVFKKEFHAAQLGPSTIAGSASFNLLVIVAVCIMVIPSNEVRVIKELPSFYITAAFSLGAYLWAAFILVVNTKDQVDPWEAIVTFLFLPLLVWMSYKSDEGAVVWILVKLGFIEHDKADLATHLHGARPSQFVVEVRSSLRGSSGEEAVEVAKTKVALVGFPQEHLVVALTNEDQKIKIPLAASGYRGNKDVKVRYTTRRLTAVPDVEYTHVEGGVVVFDEEETEQFIELTIGPWSGNKLKSSFLLVLDDAQGADFDPDTDGGDQCAILTVSLRADGPLDPWRRVVGSIVDIDGFHYGLTMWREQLANSIYVGGDPEEHREASATDWALHLVNLPWKLLFALIPHPCFFGGWLCFAGSLLGIAALTSVVSDLAELFGCVLGIGDVVTAITFVALGTSMPDLFASLAACKEDETADASVVNVTGSNSVNVFLGLGLPWSICSIYWAFKERTSEWAACYPETAARLDAGGHGSSMVFVVDSGFIGFSVVTFCCVCLSAIAIVMIRRKYLHAELGGPFVPKITCGAVLIFFWLSWIFVVSWRVLRYEDQTLLEQAVVGFAFLCVVLLGLMFAFASVYKHRLSSVQVREAREVRRFSAETGSIDLSSVQGFAGQPGDKAASLGELPSAERIGSKDQSSGELTPATDCDQSGRGVAPHCNLVEGV</sequence>
<keyword evidence="4 8" id="KW-1133">Transmembrane helix</keyword>
<feature type="transmembrane region" description="Helical" evidence="8">
    <location>
        <begin position="709"/>
        <end position="730"/>
    </location>
</feature>
<evidence type="ECO:0000256" key="7">
    <source>
        <dbReference type="SAM" id="MobiDB-lite"/>
    </source>
</evidence>
<reference evidence="10" key="1">
    <citation type="submission" date="2023-10" db="EMBL/GenBank/DDBJ databases">
        <authorList>
            <person name="Chen Y."/>
            <person name="Shah S."/>
            <person name="Dougan E. K."/>
            <person name="Thang M."/>
            <person name="Chan C."/>
        </authorList>
    </citation>
    <scope>NUCLEOTIDE SEQUENCE [LARGE SCALE GENOMIC DNA]</scope>
</reference>
<keyword evidence="11" id="KW-1185">Reference proteome</keyword>
<feature type="transmembrane region" description="Helical" evidence="8">
    <location>
        <begin position="171"/>
        <end position="193"/>
    </location>
</feature>
<feature type="transmembrane region" description="Helical" evidence="8">
    <location>
        <begin position="637"/>
        <end position="658"/>
    </location>
</feature>
<protein>
    <recommendedName>
        <fullName evidence="9">Sodium/calcium exchanger membrane region domain-containing protein</fullName>
    </recommendedName>
</protein>
<dbReference type="InterPro" id="IPR044880">
    <property type="entry name" value="NCX_ion-bd_dom_sf"/>
</dbReference>
<evidence type="ECO:0000256" key="6">
    <source>
        <dbReference type="ARBA" id="ARBA00023136"/>
    </source>
</evidence>
<evidence type="ECO:0000256" key="5">
    <source>
        <dbReference type="ARBA" id="ARBA00023065"/>
    </source>
</evidence>
<feature type="domain" description="Sodium/calcium exchanger membrane region" evidence="9">
    <location>
        <begin position="89"/>
        <end position="252"/>
    </location>
</feature>
<evidence type="ECO:0000313" key="10">
    <source>
        <dbReference type="EMBL" id="CAK0900524.1"/>
    </source>
</evidence>
<dbReference type="EMBL" id="CAUYUJ010020793">
    <property type="protein sequence ID" value="CAK0900524.1"/>
    <property type="molecule type" value="Genomic_DNA"/>
</dbReference>
<dbReference type="InterPro" id="IPR051171">
    <property type="entry name" value="CaCA"/>
</dbReference>
<feature type="region of interest" description="Disordered" evidence="7">
    <location>
        <begin position="781"/>
        <end position="807"/>
    </location>
</feature>
<keyword evidence="5" id="KW-0406">Ion transport</keyword>
<keyword evidence="2" id="KW-0813">Transport</keyword>
<comment type="caution">
    <text evidence="10">The sequence shown here is derived from an EMBL/GenBank/DDBJ whole genome shotgun (WGS) entry which is preliminary data.</text>
</comment>
<feature type="transmembrane region" description="Helical" evidence="8">
    <location>
        <begin position="234"/>
        <end position="252"/>
    </location>
</feature>
<evidence type="ECO:0000313" key="11">
    <source>
        <dbReference type="Proteomes" id="UP001189429"/>
    </source>
</evidence>
<dbReference type="PANTHER" id="PTHR11878:SF65">
    <property type="entry name" value="NA_CA-EXCHANGE PROTEIN, ISOFORM G"/>
    <property type="match status" value="1"/>
</dbReference>
<dbReference type="InterPro" id="IPR004837">
    <property type="entry name" value="NaCa_Exmemb"/>
</dbReference>
<dbReference type="Proteomes" id="UP001189429">
    <property type="component" value="Unassembled WGS sequence"/>
</dbReference>
<name>A0ABN9XLD5_9DINO</name>